<accession>A0ABZ1TL39</accession>
<dbReference type="Proteomes" id="UP001432039">
    <property type="component" value="Chromosome"/>
</dbReference>
<evidence type="ECO:0000256" key="1">
    <source>
        <dbReference type="ARBA" id="ARBA00023002"/>
    </source>
</evidence>
<dbReference type="PANTHER" id="PTHR40279:SF3">
    <property type="entry name" value="4-AMINOBENZOATE SYNTHASE"/>
    <property type="match status" value="1"/>
</dbReference>
<dbReference type="Pfam" id="PF14518">
    <property type="entry name" value="Haem_oxygenas_2"/>
    <property type="match status" value="1"/>
</dbReference>
<dbReference type="SMART" id="SM01236">
    <property type="entry name" value="Haem_oxygenase_2"/>
    <property type="match status" value="1"/>
</dbReference>
<dbReference type="SUPFAM" id="SSF48613">
    <property type="entry name" value="Heme oxygenase-like"/>
    <property type="match status" value="1"/>
</dbReference>
<proteinExistence type="predicted"/>
<dbReference type="InterPro" id="IPR016084">
    <property type="entry name" value="Haem_Oase-like_multi-hlx"/>
</dbReference>
<name>A0ABZ1TL39_STRVG</name>
<protein>
    <submittedName>
        <fullName evidence="2">Iron-containing redox enzyme family protein</fullName>
    </submittedName>
</protein>
<dbReference type="Gene3D" id="1.20.910.10">
    <property type="entry name" value="Heme oxygenase-like"/>
    <property type="match status" value="1"/>
</dbReference>
<reference evidence="2" key="1">
    <citation type="submission" date="2022-10" db="EMBL/GenBank/DDBJ databases">
        <title>The complete genomes of actinobacterial strains from the NBC collection.</title>
        <authorList>
            <person name="Joergensen T.S."/>
            <person name="Alvarez Arevalo M."/>
            <person name="Sterndorff E.B."/>
            <person name="Faurdal D."/>
            <person name="Vuksanovic O."/>
            <person name="Mourched A.-S."/>
            <person name="Charusanti P."/>
            <person name="Shaw S."/>
            <person name="Blin K."/>
            <person name="Weber T."/>
        </authorList>
    </citation>
    <scope>NUCLEOTIDE SEQUENCE</scope>
    <source>
        <strain evidence="2">NBC_00248</strain>
    </source>
</reference>
<dbReference type="InterPro" id="IPR039068">
    <property type="entry name" value="PqqC-like"/>
</dbReference>
<dbReference type="PANTHER" id="PTHR40279">
    <property type="entry name" value="PQQC-LIKE PROTEIN"/>
    <property type="match status" value="1"/>
</dbReference>
<sequence length="233" mass="25805">MQTLDDFFSSLNAAVKSTDCVDNDFFRAFRAQQLDVDGVQRFADQYFLYIRTFPQILAGLAHRVDNEEIRRELAKTIVSELGGGGEGGMGHYKMFQNACSPLGIDIAEAGTIEYLPETTALVDGIRSLFLEGSVEAALGGHYTIELSGLPMINSFYEGFRVLPGSTVESMEYFYLHLLIEREHVEWIHAAVEQATGGPESRAEIRRGALLIAELLGNFWGALHREIVQQPVGA</sequence>
<dbReference type="EMBL" id="CP108090">
    <property type="protein sequence ID" value="WUQ16081.1"/>
    <property type="molecule type" value="Genomic_DNA"/>
</dbReference>
<dbReference type="RefSeq" id="WP_328964423.1">
    <property type="nucleotide sequence ID" value="NZ_CP108090.1"/>
</dbReference>
<organism evidence="2 3">
    <name type="scientific">Streptomyces virginiae</name>
    <name type="common">Streptomyces cinnamonensis</name>
    <dbReference type="NCBI Taxonomy" id="1961"/>
    <lineage>
        <taxon>Bacteria</taxon>
        <taxon>Bacillati</taxon>
        <taxon>Actinomycetota</taxon>
        <taxon>Actinomycetes</taxon>
        <taxon>Kitasatosporales</taxon>
        <taxon>Streptomycetaceae</taxon>
        <taxon>Streptomyces</taxon>
    </lineage>
</organism>
<keyword evidence="3" id="KW-1185">Reference proteome</keyword>
<keyword evidence="1" id="KW-0560">Oxidoreductase</keyword>
<evidence type="ECO:0000313" key="3">
    <source>
        <dbReference type="Proteomes" id="UP001432039"/>
    </source>
</evidence>
<evidence type="ECO:0000313" key="2">
    <source>
        <dbReference type="EMBL" id="WUQ16081.1"/>
    </source>
</evidence>
<gene>
    <name evidence="2" type="ORF">OG517_34290</name>
</gene>